<reference evidence="1 2" key="1">
    <citation type="submission" date="2024-09" db="EMBL/GenBank/DDBJ databases">
        <authorList>
            <person name="Sun Q."/>
            <person name="Mori K."/>
        </authorList>
    </citation>
    <scope>NUCLEOTIDE SEQUENCE [LARGE SCALE GENOMIC DNA]</scope>
    <source>
        <strain evidence="1 2">TBRC 7907</strain>
    </source>
</reference>
<evidence type="ECO:0000313" key="2">
    <source>
        <dbReference type="Proteomes" id="UP001589693"/>
    </source>
</evidence>
<keyword evidence="2" id="KW-1185">Reference proteome</keyword>
<evidence type="ECO:0008006" key="3">
    <source>
        <dbReference type="Google" id="ProtNLM"/>
    </source>
</evidence>
<gene>
    <name evidence="1" type="ORF">ACFFQA_31490</name>
</gene>
<sequence length="388" mass="42392">MTQGSGPTKPPRTVLERLIRQRRQTFEEFVEYAETFAREHAEPGTLSVRHLQRLAAGRRSDGTPLGPVRPATARLLERIFDMSIGELLAAPVADKQEDDSGVELRQMLNASRRVDLRVLELLHEQLSAIRRLDRQMGALVAHDEVRVKMEQVARLMSHSLAPDVRTQLAVLLAELSTLAGWQALDLGNAAASWQYYDRGRVAAAESAKVAFEVHVIAEQAFVLLDVDRAADAVQLLSTARVKARNSAPLLLRSWLAAAHGEALAAAGQKNESLRAFDKAAALLPSETTNVDGPYVVLDAVHLARWRGHALARFADPDAVDVLTGALERLDSSFTRAETALRVDLAIALVTIGEPHEARRQASHAGELAAEIGSVRQQRRMRALAAAIA</sequence>
<evidence type="ECO:0000313" key="1">
    <source>
        <dbReference type="EMBL" id="MFB9908483.1"/>
    </source>
</evidence>
<name>A0ABV6A5L7_9PSEU</name>
<proteinExistence type="predicted"/>
<organism evidence="1 2">
    <name type="scientific">Allokutzneria oryzae</name>
    <dbReference type="NCBI Taxonomy" id="1378989"/>
    <lineage>
        <taxon>Bacteria</taxon>
        <taxon>Bacillati</taxon>
        <taxon>Actinomycetota</taxon>
        <taxon>Actinomycetes</taxon>
        <taxon>Pseudonocardiales</taxon>
        <taxon>Pseudonocardiaceae</taxon>
        <taxon>Allokutzneria</taxon>
    </lineage>
</organism>
<dbReference type="RefSeq" id="WP_377860234.1">
    <property type="nucleotide sequence ID" value="NZ_JBHLZU010000027.1"/>
</dbReference>
<comment type="caution">
    <text evidence="1">The sequence shown here is derived from an EMBL/GenBank/DDBJ whole genome shotgun (WGS) entry which is preliminary data.</text>
</comment>
<protein>
    <recommendedName>
        <fullName evidence="3">XRE family transcriptional regulator</fullName>
    </recommendedName>
</protein>
<accession>A0ABV6A5L7</accession>
<dbReference type="EMBL" id="JBHLZU010000027">
    <property type="protein sequence ID" value="MFB9908483.1"/>
    <property type="molecule type" value="Genomic_DNA"/>
</dbReference>
<dbReference type="Proteomes" id="UP001589693">
    <property type="component" value="Unassembled WGS sequence"/>
</dbReference>